<dbReference type="Pfam" id="PF16861">
    <property type="entry name" value="Carbam_trans_C"/>
    <property type="match status" value="1"/>
</dbReference>
<reference evidence="3" key="1">
    <citation type="journal article" date="2014" name="Int. J. Syst. Evol. Microbiol.">
        <title>Complete genome sequence of Corynebacterium casei LMG S-19264T (=DSM 44701T), isolated from a smear-ripened cheese.</title>
        <authorList>
            <consortium name="US DOE Joint Genome Institute (JGI-PGF)"/>
            <person name="Walter F."/>
            <person name="Albersmeier A."/>
            <person name="Kalinowski J."/>
            <person name="Ruckert C."/>
        </authorList>
    </citation>
    <scope>NUCLEOTIDE SEQUENCE</scope>
    <source>
        <strain evidence="3">JCM 4369</strain>
    </source>
</reference>
<protein>
    <recommendedName>
        <fullName evidence="2">Carbamoyltransferase C-terminal domain-containing protein</fullName>
    </recommendedName>
</protein>
<sequence>MKPPGRRTRLPVPSSQRRPDREPVLRTHGTRTLPPSPGASLKRAADVGPSTRYAPNAREGAFQGRDDVDEGMAPMTGDTPSPRPRALVTGGAGSLGPPSCENPRDAGVAAEVPAADRIVAWFQGRGEYGPHALGHSSPLAHPGRAGDLERLHAAEVREEFRPVAPIVLARRAAGILGGPLPGPHLVADGKARVPAVVHADGTARVRAVDRARNPLAARTIGGFERRTGPPVVVDTGLETVRRPMTDHPRDALRCFGSAPGDLLVPGPSAIRRGKAFG</sequence>
<name>A0A918IDE8_9ACTN</name>
<feature type="domain" description="Carbamoyltransferase C-terminal" evidence="2">
    <location>
        <begin position="114"/>
        <end position="271"/>
    </location>
</feature>
<feature type="region of interest" description="Disordered" evidence="1">
    <location>
        <begin position="1"/>
        <end position="107"/>
    </location>
</feature>
<comment type="caution">
    <text evidence="3">The sequence shown here is derived from an EMBL/GenBank/DDBJ whole genome shotgun (WGS) entry which is preliminary data.</text>
</comment>
<dbReference type="InterPro" id="IPR031730">
    <property type="entry name" value="Carbam_trans_C"/>
</dbReference>
<evidence type="ECO:0000313" key="4">
    <source>
        <dbReference type="Proteomes" id="UP000618795"/>
    </source>
</evidence>
<evidence type="ECO:0000313" key="3">
    <source>
        <dbReference type="EMBL" id="GGV04099.1"/>
    </source>
</evidence>
<proteinExistence type="predicted"/>
<dbReference type="PANTHER" id="PTHR34847">
    <property type="entry name" value="NODULATION PROTEIN U"/>
    <property type="match status" value="1"/>
</dbReference>
<dbReference type="PANTHER" id="PTHR34847:SF1">
    <property type="entry name" value="NODULATION PROTEIN U"/>
    <property type="match status" value="1"/>
</dbReference>
<keyword evidence="4" id="KW-1185">Reference proteome</keyword>
<gene>
    <name evidence="3" type="ORF">GCM10010260_46360</name>
</gene>
<dbReference type="EMBL" id="BMTD01000010">
    <property type="protein sequence ID" value="GGV04099.1"/>
    <property type="molecule type" value="Genomic_DNA"/>
</dbReference>
<dbReference type="AlphaFoldDB" id="A0A918IDE8"/>
<dbReference type="InterPro" id="IPR038152">
    <property type="entry name" value="Carbam_trans_C_sf"/>
</dbReference>
<evidence type="ECO:0000259" key="2">
    <source>
        <dbReference type="Pfam" id="PF16861"/>
    </source>
</evidence>
<accession>A0A918IDE8</accession>
<dbReference type="Gene3D" id="3.90.870.20">
    <property type="entry name" value="Carbamoyltransferase, C-terminal domain"/>
    <property type="match status" value="1"/>
</dbReference>
<organism evidence="3 4">
    <name type="scientific">Streptomyces filipinensis</name>
    <dbReference type="NCBI Taxonomy" id="66887"/>
    <lineage>
        <taxon>Bacteria</taxon>
        <taxon>Bacillati</taxon>
        <taxon>Actinomycetota</taxon>
        <taxon>Actinomycetes</taxon>
        <taxon>Kitasatosporales</taxon>
        <taxon>Streptomycetaceae</taxon>
        <taxon>Streptomyces</taxon>
    </lineage>
</organism>
<dbReference type="InterPro" id="IPR051338">
    <property type="entry name" value="NodU/CmcH_Carbamoyltrnsfr"/>
</dbReference>
<dbReference type="Proteomes" id="UP000618795">
    <property type="component" value="Unassembled WGS sequence"/>
</dbReference>
<evidence type="ECO:0000256" key="1">
    <source>
        <dbReference type="SAM" id="MobiDB-lite"/>
    </source>
</evidence>
<reference evidence="3" key="2">
    <citation type="submission" date="2020-09" db="EMBL/GenBank/DDBJ databases">
        <authorList>
            <person name="Sun Q."/>
            <person name="Ohkuma M."/>
        </authorList>
    </citation>
    <scope>NUCLEOTIDE SEQUENCE</scope>
    <source>
        <strain evidence="3">JCM 4369</strain>
    </source>
</reference>